<dbReference type="Proteomes" id="UP000004310">
    <property type="component" value="Unassembled WGS sequence"/>
</dbReference>
<keyword evidence="3" id="KW-1185">Reference proteome</keyword>
<dbReference type="STRING" id="217511.GCA_001463845_02450"/>
<dbReference type="HOGENOM" id="CLU_2409003_0_0_5"/>
<proteinExistence type="predicted"/>
<dbReference type="AlphaFoldDB" id="Q0G4M9"/>
<reference evidence="2 3" key="1">
    <citation type="journal article" date="2010" name="J. Bacteriol.">
        <title>Genome sequence of Fulvimarina pelagi HTCC2506T, a Mn(II)-oxidizing alphaproteobacterium possessing an aerobic anoxygenic photosynthetic gene cluster and Xanthorhodopsin.</title>
        <authorList>
            <person name="Kang I."/>
            <person name="Oh H.M."/>
            <person name="Lim S.I."/>
            <person name="Ferriera S."/>
            <person name="Giovannoni S.J."/>
            <person name="Cho J.C."/>
        </authorList>
    </citation>
    <scope>NUCLEOTIDE SEQUENCE [LARGE SCALE GENOMIC DNA]</scope>
    <source>
        <strain evidence="2 3">HTCC2506</strain>
    </source>
</reference>
<gene>
    <name evidence="2" type="ORF">FP2506_13504</name>
</gene>
<evidence type="ECO:0000313" key="2">
    <source>
        <dbReference type="EMBL" id="EAU41452.1"/>
    </source>
</evidence>
<feature type="transmembrane region" description="Helical" evidence="1">
    <location>
        <begin position="12"/>
        <end position="34"/>
    </location>
</feature>
<protein>
    <submittedName>
        <fullName evidence="2">Uncharacterized protein</fullName>
    </submittedName>
</protein>
<name>Q0G4M9_9HYPH</name>
<accession>Q0G4M9</accession>
<sequence>MHDKLRNASNGFGSVVFTRIVLILPIEMSFPLILVGETDAASCFDILMQLYAISLPLDAPSIFDNRAPTSPFRPSNDDPGQSDAIAIKRLAF</sequence>
<dbReference type="EMBL" id="AATP01000002">
    <property type="protein sequence ID" value="EAU41452.1"/>
    <property type="molecule type" value="Genomic_DNA"/>
</dbReference>
<evidence type="ECO:0000256" key="1">
    <source>
        <dbReference type="SAM" id="Phobius"/>
    </source>
</evidence>
<organism evidence="2 3">
    <name type="scientific">Fulvimarina pelagi HTCC2506</name>
    <dbReference type="NCBI Taxonomy" id="314231"/>
    <lineage>
        <taxon>Bacteria</taxon>
        <taxon>Pseudomonadati</taxon>
        <taxon>Pseudomonadota</taxon>
        <taxon>Alphaproteobacteria</taxon>
        <taxon>Hyphomicrobiales</taxon>
        <taxon>Aurantimonadaceae</taxon>
        <taxon>Fulvimarina</taxon>
    </lineage>
</organism>
<keyword evidence="1" id="KW-0472">Membrane</keyword>
<comment type="caution">
    <text evidence="2">The sequence shown here is derived from an EMBL/GenBank/DDBJ whole genome shotgun (WGS) entry which is preliminary data.</text>
</comment>
<keyword evidence="1" id="KW-0812">Transmembrane</keyword>
<keyword evidence="1" id="KW-1133">Transmembrane helix</keyword>
<evidence type="ECO:0000313" key="3">
    <source>
        <dbReference type="Proteomes" id="UP000004310"/>
    </source>
</evidence>